<feature type="non-terminal residue" evidence="1">
    <location>
        <position position="258"/>
    </location>
</feature>
<keyword evidence="2" id="KW-1185">Reference proteome</keyword>
<name>A0A9N9HGE6_9GLOM</name>
<comment type="caution">
    <text evidence="1">The sequence shown here is derived from an EMBL/GenBank/DDBJ whole genome shotgun (WGS) entry which is preliminary data.</text>
</comment>
<dbReference type="OrthoDB" id="3068380at2759"/>
<reference evidence="1" key="1">
    <citation type="submission" date="2021-06" db="EMBL/GenBank/DDBJ databases">
        <authorList>
            <person name="Kallberg Y."/>
            <person name="Tangrot J."/>
            <person name="Rosling A."/>
        </authorList>
    </citation>
    <scope>NUCLEOTIDE SEQUENCE</scope>
    <source>
        <strain evidence="1">BR232B</strain>
    </source>
</reference>
<sequence length="258" mass="29323">KTSRAWSQATLPWIMRIWEEAFLDTLKQTCNGYLFCKLGADNIELVYNPLIVFNALEWYNNQGYLFDIPSISSLSDATHFFGTIARQNLVKYKDLIFFKANAPVEVNFKLNLSFSDILTASVTGHEAGCHSVACSLLYYLGDSHIVQMMIAQLIEEQCANNFAGNAEDRENVYQELMNDNIAPFIGIIKNFFNSESMRDLQTLNEHVLKTALLALIPFSGRVSELCLMADSRKPYGQGRYKFPDLFVAKRSLLDIRTL</sequence>
<organism evidence="1 2">
    <name type="scientific">Paraglomus brasilianum</name>
    <dbReference type="NCBI Taxonomy" id="144538"/>
    <lineage>
        <taxon>Eukaryota</taxon>
        <taxon>Fungi</taxon>
        <taxon>Fungi incertae sedis</taxon>
        <taxon>Mucoromycota</taxon>
        <taxon>Glomeromycotina</taxon>
        <taxon>Glomeromycetes</taxon>
        <taxon>Paraglomerales</taxon>
        <taxon>Paraglomeraceae</taxon>
        <taxon>Paraglomus</taxon>
    </lineage>
</organism>
<accession>A0A9N9HGE6</accession>
<proteinExistence type="predicted"/>
<gene>
    <name evidence="1" type="ORF">PBRASI_LOCUS11350</name>
</gene>
<dbReference type="Proteomes" id="UP000789739">
    <property type="component" value="Unassembled WGS sequence"/>
</dbReference>
<feature type="non-terminal residue" evidence="1">
    <location>
        <position position="1"/>
    </location>
</feature>
<protein>
    <submittedName>
        <fullName evidence="1">6662_t:CDS:1</fullName>
    </submittedName>
</protein>
<dbReference type="AlphaFoldDB" id="A0A9N9HGE6"/>
<dbReference type="EMBL" id="CAJVPI010005113">
    <property type="protein sequence ID" value="CAG8671925.1"/>
    <property type="molecule type" value="Genomic_DNA"/>
</dbReference>
<evidence type="ECO:0000313" key="2">
    <source>
        <dbReference type="Proteomes" id="UP000789739"/>
    </source>
</evidence>
<evidence type="ECO:0000313" key="1">
    <source>
        <dbReference type="EMBL" id="CAG8671925.1"/>
    </source>
</evidence>